<proteinExistence type="inferred from homology"/>
<name>A0A176S6V7_9GAMM</name>
<gene>
    <name evidence="9" type="ORF">THIOM_000294</name>
</gene>
<evidence type="ECO:0000256" key="7">
    <source>
        <dbReference type="ARBA" id="ARBA00038093"/>
    </source>
</evidence>
<dbReference type="EMBL" id="LUTY01000126">
    <property type="protein sequence ID" value="OAD23862.1"/>
    <property type="molecule type" value="Genomic_DNA"/>
</dbReference>
<protein>
    <submittedName>
        <fullName evidence="9">Protein containing PilT protein</fullName>
    </submittedName>
</protein>
<dbReference type="InterPro" id="IPR002716">
    <property type="entry name" value="PIN_dom"/>
</dbReference>
<sequence>MRFVIFDTNIWIYLLEGRLELTNLKTQIAQGKLVPVLTPVVFAEVLGWQEMESKEEKEIRDYFASLEMLTLNMEHWEQIISWRKQGIKKKMPDLLIAAIAKKSGYPVLTRNVNDFNQLDIEVENPWEEDT</sequence>
<dbReference type="InterPro" id="IPR029060">
    <property type="entry name" value="PIN-like_dom_sf"/>
</dbReference>
<keyword evidence="5" id="KW-0378">Hydrolase</keyword>
<comment type="caution">
    <text evidence="9">The sequence shown here is derived from an EMBL/GenBank/DDBJ whole genome shotgun (WGS) entry which is preliminary data.</text>
</comment>
<evidence type="ECO:0000313" key="9">
    <source>
        <dbReference type="EMBL" id="OAD23862.1"/>
    </source>
</evidence>
<keyword evidence="4" id="KW-0479">Metal-binding</keyword>
<evidence type="ECO:0000313" key="10">
    <source>
        <dbReference type="Proteomes" id="UP000076962"/>
    </source>
</evidence>
<accession>A0A176S6V7</accession>
<dbReference type="PANTHER" id="PTHR33653">
    <property type="entry name" value="RIBONUCLEASE VAPC2"/>
    <property type="match status" value="1"/>
</dbReference>
<keyword evidence="2" id="KW-1277">Toxin-antitoxin system</keyword>
<keyword evidence="3" id="KW-0540">Nuclease</keyword>
<evidence type="ECO:0000256" key="6">
    <source>
        <dbReference type="ARBA" id="ARBA00022842"/>
    </source>
</evidence>
<keyword evidence="10" id="KW-1185">Reference proteome</keyword>
<dbReference type="GO" id="GO:0004518">
    <property type="term" value="F:nuclease activity"/>
    <property type="evidence" value="ECO:0007669"/>
    <property type="project" value="UniProtKB-KW"/>
</dbReference>
<dbReference type="Gene3D" id="3.40.50.1010">
    <property type="entry name" value="5'-nuclease"/>
    <property type="match status" value="1"/>
</dbReference>
<dbReference type="InterPro" id="IPR050556">
    <property type="entry name" value="Type_II_TA_system_RNase"/>
</dbReference>
<dbReference type="GO" id="GO:0016787">
    <property type="term" value="F:hydrolase activity"/>
    <property type="evidence" value="ECO:0007669"/>
    <property type="project" value="UniProtKB-KW"/>
</dbReference>
<organism evidence="9 10">
    <name type="scientific">Candidatus Thiomargarita nelsonii</name>
    <dbReference type="NCBI Taxonomy" id="1003181"/>
    <lineage>
        <taxon>Bacteria</taxon>
        <taxon>Pseudomonadati</taxon>
        <taxon>Pseudomonadota</taxon>
        <taxon>Gammaproteobacteria</taxon>
        <taxon>Thiotrichales</taxon>
        <taxon>Thiotrichaceae</taxon>
        <taxon>Thiomargarita</taxon>
    </lineage>
</organism>
<evidence type="ECO:0000259" key="8">
    <source>
        <dbReference type="Pfam" id="PF01850"/>
    </source>
</evidence>
<dbReference type="Proteomes" id="UP000076962">
    <property type="component" value="Unassembled WGS sequence"/>
</dbReference>
<reference evidence="9 10" key="1">
    <citation type="submission" date="2016-05" db="EMBL/GenBank/DDBJ databases">
        <title>Single-cell genome of chain-forming Candidatus Thiomargarita nelsonii and comparison to other large sulfur-oxidizing bacteria.</title>
        <authorList>
            <person name="Winkel M."/>
            <person name="Salman V."/>
            <person name="Woyke T."/>
            <person name="Schulz-Vogt H."/>
            <person name="Richter M."/>
            <person name="Flood B."/>
            <person name="Bailey J."/>
            <person name="Amann R."/>
            <person name="Mussmann M."/>
        </authorList>
    </citation>
    <scope>NUCLEOTIDE SEQUENCE [LARGE SCALE GENOMIC DNA]</scope>
    <source>
        <strain evidence="9 10">THI036</strain>
    </source>
</reference>
<dbReference type="AlphaFoldDB" id="A0A176S6V7"/>
<dbReference type="SUPFAM" id="SSF88723">
    <property type="entry name" value="PIN domain-like"/>
    <property type="match status" value="1"/>
</dbReference>
<evidence type="ECO:0000256" key="3">
    <source>
        <dbReference type="ARBA" id="ARBA00022722"/>
    </source>
</evidence>
<feature type="domain" description="PIN" evidence="8">
    <location>
        <begin position="4"/>
        <end position="119"/>
    </location>
</feature>
<evidence type="ECO:0000256" key="4">
    <source>
        <dbReference type="ARBA" id="ARBA00022723"/>
    </source>
</evidence>
<evidence type="ECO:0000256" key="2">
    <source>
        <dbReference type="ARBA" id="ARBA00022649"/>
    </source>
</evidence>
<comment type="cofactor">
    <cofactor evidence="1">
        <name>Mg(2+)</name>
        <dbReference type="ChEBI" id="CHEBI:18420"/>
    </cofactor>
</comment>
<dbReference type="PANTHER" id="PTHR33653:SF1">
    <property type="entry name" value="RIBONUCLEASE VAPC2"/>
    <property type="match status" value="1"/>
</dbReference>
<dbReference type="GO" id="GO:0046872">
    <property type="term" value="F:metal ion binding"/>
    <property type="evidence" value="ECO:0007669"/>
    <property type="project" value="UniProtKB-KW"/>
</dbReference>
<keyword evidence="6" id="KW-0460">Magnesium</keyword>
<evidence type="ECO:0000256" key="5">
    <source>
        <dbReference type="ARBA" id="ARBA00022801"/>
    </source>
</evidence>
<dbReference type="CDD" id="cd18738">
    <property type="entry name" value="PIN_VapC4-5_FitB-like"/>
    <property type="match status" value="1"/>
</dbReference>
<dbReference type="Pfam" id="PF01850">
    <property type="entry name" value="PIN"/>
    <property type="match status" value="1"/>
</dbReference>
<comment type="similarity">
    <text evidence="7">Belongs to the PINc/VapC protein family.</text>
</comment>
<evidence type="ECO:0000256" key="1">
    <source>
        <dbReference type="ARBA" id="ARBA00001946"/>
    </source>
</evidence>